<evidence type="ECO:0000259" key="1">
    <source>
        <dbReference type="PROSITE" id="PS50943"/>
    </source>
</evidence>
<dbReference type="GO" id="GO:0003677">
    <property type="term" value="F:DNA binding"/>
    <property type="evidence" value="ECO:0007669"/>
    <property type="project" value="InterPro"/>
</dbReference>
<name>A0A1T4QZN5_9FUSO</name>
<dbReference type="RefSeq" id="WP_078694930.1">
    <property type="nucleotide sequence ID" value="NZ_FUWX01000035.1"/>
</dbReference>
<dbReference type="SMART" id="SM00530">
    <property type="entry name" value="HTH_XRE"/>
    <property type="match status" value="1"/>
</dbReference>
<proteinExistence type="predicted"/>
<dbReference type="STRING" id="180163.SAMN02745174_02513"/>
<organism evidence="2 3">
    <name type="scientific">Cetobacterium ceti</name>
    <dbReference type="NCBI Taxonomy" id="180163"/>
    <lineage>
        <taxon>Bacteria</taxon>
        <taxon>Fusobacteriati</taxon>
        <taxon>Fusobacteriota</taxon>
        <taxon>Fusobacteriia</taxon>
        <taxon>Fusobacteriales</taxon>
        <taxon>Fusobacteriaceae</taxon>
        <taxon>Cetobacterium</taxon>
    </lineage>
</organism>
<feature type="domain" description="HTH cro/C1-type" evidence="1">
    <location>
        <begin position="12"/>
        <end position="67"/>
    </location>
</feature>
<dbReference type="Gene3D" id="1.10.260.40">
    <property type="entry name" value="lambda repressor-like DNA-binding domains"/>
    <property type="match status" value="1"/>
</dbReference>
<keyword evidence="3" id="KW-1185">Reference proteome</keyword>
<dbReference type="PROSITE" id="PS50943">
    <property type="entry name" value="HTH_CROC1"/>
    <property type="match status" value="1"/>
</dbReference>
<dbReference type="EMBL" id="FUWX01000035">
    <property type="protein sequence ID" value="SKA08798.1"/>
    <property type="molecule type" value="Genomic_DNA"/>
</dbReference>
<dbReference type="Proteomes" id="UP000191153">
    <property type="component" value="Unassembled WGS sequence"/>
</dbReference>
<reference evidence="2 3" key="1">
    <citation type="submission" date="2017-02" db="EMBL/GenBank/DDBJ databases">
        <authorList>
            <person name="Peterson S.W."/>
        </authorList>
    </citation>
    <scope>NUCLEOTIDE SEQUENCE [LARGE SCALE GENOMIC DNA]</scope>
    <source>
        <strain evidence="2 3">ATCC 700028</strain>
    </source>
</reference>
<gene>
    <name evidence="2" type="ORF">SAMN02745174_02513</name>
</gene>
<dbReference type="SUPFAM" id="SSF47413">
    <property type="entry name" value="lambda repressor-like DNA-binding domains"/>
    <property type="match status" value="1"/>
</dbReference>
<protein>
    <submittedName>
        <fullName evidence="2">Helix-turn-helix</fullName>
    </submittedName>
</protein>
<dbReference type="InterPro" id="IPR001387">
    <property type="entry name" value="Cro/C1-type_HTH"/>
</dbReference>
<dbReference type="CDD" id="cd00093">
    <property type="entry name" value="HTH_XRE"/>
    <property type="match status" value="1"/>
</dbReference>
<sequence>MSIIFESVSAILKKHMEEKGLSQYKLADKCEGITRSYIGDILTQRKQSSKNFIEIVIKALELNEVQKKELWESWMFEKGDKATMLYLKEIELKYLDLMSKNKSQD</sequence>
<evidence type="ECO:0000313" key="2">
    <source>
        <dbReference type="EMBL" id="SKA08798.1"/>
    </source>
</evidence>
<evidence type="ECO:0000313" key="3">
    <source>
        <dbReference type="Proteomes" id="UP000191153"/>
    </source>
</evidence>
<dbReference type="Pfam" id="PF01381">
    <property type="entry name" value="HTH_3"/>
    <property type="match status" value="1"/>
</dbReference>
<dbReference type="InterPro" id="IPR010982">
    <property type="entry name" value="Lambda_DNA-bd_dom_sf"/>
</dbReference>
<accession>A0A1T4QZN5</accession>
<dbReference type="AlphaFoldDB" id="A0A1T4QZN5"/>